<comment type="caution">
    <text evidence="2">The sequence shown here is derived from an EMBL/GenBank/DDBJ whole genome shotgun (WGS) entry which is preliminary data.</text>
</comment>
<keyword evidence="1" id="KW-1133">Transmembrane helix</keyword>
<gene>
    <name evidence="2" type="ORF">Cco03nite_29260</name>
</gene>
<feature type="transmembrane region" description="Helical" evidence="1">
    <location>
        <begin position="20"/>
        <end position="39"/>
    </location>
</feature>
<accession>A0A8J3P6U5</accession>
<protein>
    <submittedName>
        <fullName evidence="2">Uncharacterized protein</fullName>
    </submittedName>
</protein>
<organism evidence="2 3">
    <name type="scientific">Catellatospora coxensis</name>
    <dbReference type="NCBI Taxonomy" id="310354"/>
    <lineage>
        <taxon>Bacteria</taxon>
        <taxon>Bacillati</taxon>
        <taxon>Actinomycetota</taxon>
        <taxon>Actinomycetes</taxon>
        <taxon>Micromonosporales</taxon>
        <taxon>Micromonosporaceae</taxon>
        <taxon>Catellatospora</taxon>
    </lineage>
</organism>
<keyword evidence="1" id="KW-0472">Membrane</keyword>
<name>A0A8J3P6U5_9ACTN</name>
<dbReference type="RefSeq" id="WP_203692608.1">
    <property type="nucleotide sequence ID" value="NZ_BAAALC010000015.1"/>
</dbReference>
<reference evidence="2 3" key="1">
    <citation type="submission" date="2021-01" db="EMBL/GenBank/DDBJ databases">
        <title>Whole genome shotgun sequence of Catellatospora coxensis NBRC 107359.</title>
        <authorList>
            <person name="Komaki H."/>
            <person name="Tamura T."/>
        </authorList>
    </citation>
    <scope>NUCLEOTIDE SEQUENCE [LARGE SCALE GENOMIC DNA]</scope>
    <source>
        <strain evidence="2 3">NBRC 107359</strain>
    </source>
</reference>
<evidence type="ECO:0000313" key="2">
    <source>
        <dbReference type="EMBL" id="GIG06226.1"/>
    </source>
</evidence>
<proteinExistence type="predicted"/>
<dbReference type="EMBL" id="BONI01000021">
    <property type="protein sequence ID" value="GIG06226.1"/>
    <property type="molecule type" value="Genomic_DNA"/>
</dbReference>
<evidence type="ECO:0000256" key="1">
    <source>
        <dbReference type="SAM" id="Phobius"/>
    </source>
</evidence>
<dbReference type="Proteomes" id="UP000630887">
    <property type="component" value="Unassembled WGS sequence"/>
</dbReference>
<keyword evidence="1" id="KW-0812">Transmembrane</keyword>
<sequence length="47" mass="4948">MTSPDATRDRAPKTPRWVKLSALALLVLAAAFVALHLTGNSPSHGAH</sequence>
<dbReference type="AlphaFoldDB" id="A0A8J3P6U5"/>
<evidence type="ECO:0000313" key="3">
    <source>
        <dbReference type="Proteomes" id="UP000630887"/>
    </source>
</evidence>
<keyword evidence="3" id="KW-1185">Reference proteome</keyword>